<dbReference type="InterPro" id="IPR036817">
    <property type="entry name" value="Transthyretin/HIU_hydrolase_sf"/>
</dbReference>
<reference evidence="10 11" key="1">
    <citation type="submission" date="2024-02" db="EMBL/GenBank/DDBJ databases">
        <title>De novo assembly and annotation of 12 fungi associated with fruit tree decline syndrome in Ontario, Canada.</title>
        <authorList>
            <person name="Sulman M."/>
            <person name="Ellouze W."/>
            <person name="Ilyukhin E."/>
        </authorList>
    </citation>
    <scope>NUCLEOTIDE SEQUENCE [LARGE SCALE GENOMIC DNA]</scope>
    <source>
        <strain evidence="10 11">FDS-637</strain>
    </source>
</reference>
<evidence type="ECO:0000256" key="6">
    <source>
        <dbReference type="ARBA" id="ARBA00022631"/>
    </source>
</evidence>
<dbReference type="PROSITE" id="PS00768">
    <property type="entry name" value="TRANSTHYRETIN_1"/>
    <property type="match status" value="1"/>
</dbReference>
<proteinExistence type="inferred from homology"/>
<accession>A0ABR3CGP2</accession>
<dbReference type="PANTHER" id="PTHR10395">
    <property type="entry name" value="URICASE AND TRANSTHYRETIN-RELATED"/>
    <property type="match status" value="1"/>
</dbReference>
<evidence type="ECO:0000256" key="4">
    <source>
        <dbReference type="ARBA" id="ARBA00011881"/>
    </source>
</evidence>
<comment type="catalytic activity">
    <reaction evidence="1">
        <text>5-hydroxyisourate + H2O = 5-hydroxy-2-oxo-4-ureido-2,5-dihydro-1H-imidazole-5-carboxylate + H(+)</text>
        <dbReference type="Rhea" id="RHEA:23736"/>
        <dbReference type="ChEBI" id="CHEBI:15377"/>
        <dbReference type="ChEBI" id="CHEBI:15378"/>
        <dbReference type="ChEBI" id="CHEBI:18072"/>
        <dbReference type="ChEBI" id="CHEBI:58639"/>
        <dbReference type="EC" id="3.5.2.17"/>
    </reaction>
</comment>
<evidence type="ECO:0000256" key="7">
    <source>
        <dbReference type="ARBA" id="ARBA00022801"/>
    </source>
</evidence>
<comment type="similarity">
    <text evidence="3">Belongs to the transthyretin family. 5-hydroxyisourate hydrolase subfamily.</text>
</comment>
<feature type="region of interest" description="Disordered" evidence="8">
    <location>
        <begin position="1"/>
        <end position="57"/>
    </location>
</feature>
<dbReference type="EMBL" id="JAJVCZ030000005">
    <property type="protein sequence ID" value="KAL0259380.1"/>
    <property type="molecule type" value="Genomic_DNA"/>
</dbReference>
<feature type="domain" description="Transthyretin/hydroxyisourate hydrolase" evidence="9">
    <location>
        <begin position="59"/>
        <end position="186"/>
    </location>
</feature>
<evidence type="ECO:0000256" key="1">
    <source>
        <dbReference type="ARBA" id="ARBA00001043"/>
    </source>
</evidence>
<keyword evidence="7" id="KW-0378">Hydrolase</keyword>
<evidence type="ECO:0000259" key="9">
    <source>
        <dbReference type="Pfam" id="PF00576"/>
    </source>
</evidence>
<name>A0ABR3CGP2_9PEZI</name>
<dbReference type="InterPro" id="IPR023418">
    <property type="entry name" value="Thyroxine_BS"/>
</dbReference>
<organism evidence="10 11">
    <name type="scientific">Diplodia seriata</name>
    <dbReference type="NCBI Taxonomy" id="420778"/>
    <lineage>
        <taxon>Eukaryota</taxon>
        <taxon>Fungi</taxon>
        <taxon>Dikarya</taxon>
        <taxon>Ascomycota</taxon>
        <taxon>Pezizomycotina</taxon>
        <taxon>Dothideomycetes</taxon>
        <taxon>Dothideomycetes incertae sedis</taxon>
        <taxon>Botryosphaeriales</taxon>
        <taxon>Botryosphaeriaceae</taxon>
        <taxon>Diplodia</taxon>
    </lineage>
</organism>
<comment type="function">
    <text evidence="2">Catalyzes the hydrolysis of 5-hydroxyisourate (HIU) to 2-oxo-4-hydroxy-4-carboxy-5-ureidoimidazoline (OHCU).</text>
</comment>
<dbReference type="RefSeq" id="XP_066632409.1">
    <property type="nucleotide sequence ID" value="XM_066776567.1"/>
</dbReference>
<gene>
    <name evidence="10" type="ORF">SLS55_005116</name>
</gene>
<keyword evidence="6" id="KW-0659">Purine metabolism</keyword>
<evidence type="ECO:0000313" key="10">
    <source>
        <dbReference type="EMBL" id="KAL0259380.1"/>
    </source>
</evidence>
<dbReference type="GeneID" id="92009201"/>
<dbReference type="EC" id="3.5.2.17" evidence="5"/>
<protein>
    <recommendedName>
        <fullName evidence="5">hydroxyisourate hydrolase</fullName>
        <ecNumber evidence="5">3.5.2.17</ecNumber>
    </recommendedName>
</protein>
<comment type="caution">
    <text evidence="10">The sequence shown here is derived from an EMBL/GenBank/DDBJ whole genome shotgun (WGS) entry which is preliminary data.</text>
</comment>
<evidence type="ECO:0000256" key="2">
    <source>
        <dbReference type="ARBA" id="ARBA00002704"/>
    </source>
</evidence>
<dbReference type="Pfam" id="PF00576">
    <property type="entry name" value="Transthyretin"/>
    <property type="match status" value="1"/>
</dbReference>
<dbReference type="CDD" id="cd05822">
    <property type="entry name" value="TLP_HIUase"/>
    <property type="match status" value="1"/>
</dbReference>
<dbReference type="Gene3D" id="2.60.40.180">
    <property type="entry name" value="Transthyretin/hydroxyisourate hydrolase domain"/>
    <property type="match status" value="1"/>
</dbReference>
<comment type="subunit">
    <text evidence="4">Homotetramer.</text>
</comment>
<sequence length="187" mass="20335">MAIPLSAPLAPREPQPMPKPKPDAVNRAVALAEQLANRSAAAKPQQSSSTAMAQKRPPITCHVLDTTAGRPAASIPVSLTLLSPYGPSTPLSATTNGDGRVTAWAAPAGDPTTLEEIFHNIKAHEESGEHAEMVWALRFETKAYWEQRGVQAFFPEVEIKFVVRGRDEHYHVPLLLGPFNYTTYRGS</sequence>
<evidence type="ECO:0000256" key="8">
    <source>
        <dbReference type="SAM" id="MobiDB-lite"/>
    </source>
</evidence>
<keyword evidence="11" id="KW-1185">Reference proteome</keyword>
<dbReference type="InterPro" id="IPR023416">
    <property type="entry name" value="Transthyretin/HIU_hydrolase_d"/>
</dbReference>
<dbReference type="SUPFAM" id="SSF49472">
    <property type="entry name" value="Transthyretin (synonym: prealbumin)"/>
    <property type="match status" value="1"/>
</dbReference>
<dbReference type="InterPro" id="IPR014306">
    <property type="entry name" value="Hydroxyisourate_hydrolase"/>
</dbReference>
<dbReference type="Proteomes" id="UP001430584">
    <property type="component" value="Unassembled WGS sequence"/>
</dbReference>
<evidence type="ECO:0000256" key="3">
    <source>
        <dbReference type="ARBA" id="ARBA00009850"/>
    </source>
</evidence>
<evidence type="ECO:0000256" key="5">
    <source>
        <dbReference type="ARBA" id="ARBA00012609"/>
    </source>
</evidence>
<dbReference type="NCBIfam" id="TIGR02962">
    <property type="entry name" value="hdxy_isourate"/>
    <property type="match status" value="1"/>
</dbReference>
<dbReference type="PANTHER" id="PTHR10395:SF7">
    <property type="entry name" value="5-HYDROXYISOURATE HYDROLASE"/>
    <property type="match status" value="1"/>
</dbReference>
<evidence type="ECO:0000313" key="11">
    <source>
        <dbReference type="Proteomes" id="UP001430584"/>
    </source>
</evidence>